<dbReference type="Proteomes" id="UP001062846">
    <property type="component" value="Chromosome 2"/>
</dbReference>
<reference evidence="1" key="1">
    <citation type="submission" date="2022-02" db="EMBL/GenBank/DDBJ databases">
        <title>Plant Genome Project.</title>
        <authorList>
            <person name="Zhang R.-G."/>
        </authorList>
    </citation>
    <scope>NUCLEOTIDE SEQUENCE</scope>
    <source>
        <strain evidence="1">AT1</strain>
    </source>
</reference>
<evidence type="ECO:0000313" key="2">
    <source>
        <dbReference type="Proteomes" id="UP001062846"/>
    </source>
</evidence>
<proteinExistence type="predicted"/>
<dbReference type="EMBL" id="CM046389">
    <property type="protein sequence ID" value="KAI8568272.1"/>
    <property type="molecule type" value="Genomic_DNA"/>
</dbReference>
<gene>
    <name evidence="1" type="ORF">RHMOL_Rhmol02G0185000</name>
</gene>
<name>A0ACC0PUD5_RHOML</name>
<comment type="caution">
    <text evidence="1">The sequence shown here is derived from an EMBL/GenBank/DDBJ whole genome shotgun (WGS) entry which is preliminary data.</text>
</comment>
<organism evidence="1 2">
    <name type="scientific">Rhododendron molle</name>
    <name type="common">Chinese azalea</name>
    <name type="synonym">Azalea mollis</name>
    <dbReference type="NCBI Taxonomy" id="49168"/>
    <lineage>
        <taxon>Eukaryota</taxon>
        <taxon>Viridiplantae</taxon>
        <taxon>Streptophyta</taxon>
        <taxon>Embryophyta</taxon>
        <taxon>Tracheophyta</taxon>
        <taxon>Spermatophyta</taxon>
        <taxon>Magnoliopsida</taxon>
        <taxon>eudicotyledons</taxon>
        <taxon>Gunneridae</taxon>
        <taxon>Pentapetalae</taxon>
        <taxon>asterids</taxon>
        <taxon>Ericales</taxon>
        <taxon>Ericaceae</taxon>
        <taxon>Ericoideae</taxon>
        <taxon>Rhodoreae</taxon>
        <taxon>Rhododendron</taxon>
    </lineage>
</organism>
<sequence>MQRTSPSAKGDPNDSPCWLGKLNNIRIADNMVAVAAATKQAWLEKVPIVLFLLEKSLEEVPMMIERSDHISYLGIRMWDAKIMCRSSALDNPAGVFADY</sequence>
<keyword evidence="2" id="KW-1185">Reference proteome</keyword>
<protein>
    <submittedName>
        <fullName evidence="1">Uncharacterized protein</fullName>
    </submittedName>
</protein>
<accession>A0ACC0PUD5</accession>
<evidence type="ECO:0000313" key="1">
    <source>
        <dbReference type="EMBL" id="KAI8568272.1"/>
    </source>
</evidence>